<gene>
    <name evidence="7" type="primary">RNA2</name>
</gene>
<dbReference type="Gene3D" id="2.60.120.20">
    <property type="match status" value="2"/>
</dbReference>
<evidence type="ECO:0000259" key="5">
    <source>
        <dbReference type="Pfam" id="PF03688"/>
    </source>
</evidence>
<evidence type="ECO:0000256" key="3">
    <source>
        <dbReference type="ARBA" id="ARBA00022844"/>
    </source>
</evidence>
<evidence type="ECO:0000256" key="2">
    <source>
        <dbReference type="ARBA" id="ARBA00022561"/>
    </source>
</evidence>
<dbReference type="InterPro" id="IPR005305">
    <property type="entry name" value="Nepo_coat_C"/>
</dbReference>
<dbReference type="GO" id="GO:0019028">
    <property type="term" value="C:viral capsid"/>
    <property type="evidence" value="ECO:0007669"/>
    <property type="project" value="UniProtKB-KW"/>
</dbReference>
<dbReference type="InterPro" id="IPR005306">
    <property type="entry name" value="Nepo_coat_N"/>
</dbReference>
<dbReference type="SUPFAM" id="SSF88633">
    <property type="entry name" value="Positive stranded ssRNA viruses"/>
    <property type="match status" value="3"/>
</dbReference>
<organism evidence="7 8">
    <name type="scientific">Blueberry latent spherical virus</name>
    <dbReference type="NCBI Taxonomy" id="1071488"/>
    <lineage>
        <taxon>Viruses</taxon>
        <taxon>Riboviria</taxon>
        <taxon>Orthornavirae</taxon>
        <taxon>Pisuviricota</taxon>
        <taxon>Pisoniviricetes</taxon>
        <taxon>Picornavirales</taxon>
        <taxon>Secoviridae</taxon>
        <taxon>Comovirinae</taxon>
        <taxon>Nepovirus</taxon>
        <taxon>Nepovirus vaccinii</taxon>
    </lineage>
</organism>
<accession>G5ELQ2</accession>
<name>G5ELQ2_9SECO</name>
<dbReference type="InterPro" id="IPR029053">
    <property type="entry name" value="Viral_coat"/>
</dbReference>
<dbReference type="Proteomes" id="UP000234846">
    <property type="component" value="Genome"/>
</dbReference>
<keyword evidence="2" id="KW-0167">Capsid protein</keyword>
<feature type="domain" description="Nepovirus coat protein N-terminal" evidence="6">
    <location>
        <begin position="1122"/>
        <end position="1200"/>
    </location>
</feature>
<evidence type="ECO:0000259" key="4">
    <source>
        <dbReference type="Pfam" id="PF03391"/>
    </source>
</evidence>
<evidence type="ECO:0000313" key="8">
    <source>
        <dbReference type="Proteomes" id="UP000234846"/>
    </source>
</evidence>
<evidence type="ECO:0000313" key="7">
    <source>
        <dbReference type="EMBL" id="BAL04701.1"/>
    </source>
</evidence>
<evidence type="ECO:0000256" key="1">
    <source>
        <dbReference type="ARBA" id="ARBA00004328"/>
    </source>
</evidence>
<reference evidence="7 8" key="1">
    <citation type="journal article" date="2012" name="Arch. Virol.">
        <title>Identification and characterization of blueberry latent spherical virus, a new member of subgroup C in the genus Nepovirus.</title>
        <authorList>
            <person name="Isogai M."/>
            <person name="Tatuto N."/>
            <person name="Ujiie C."/>
            <person name="Watanabe M."/>
            <person name="Yoshikawa N."/>
        </authorList>
    </citation>
    <scope>NUCLEOTIDE SEQUENCE [LARGE SCALE GENOMIC DNA]</scope>
</reference>
<dbReference type="RefSeq" id="YP_009507919.1">
    <property type="nucleotide sequence ID" value="NC_038763.1"/>
</dbReference>
<dbReference type="InterPro" id="IPR005054">
    <property type="entry name" value="Nepo_coat"/>
</dbReference>
<feature type="domain" description="Nepovirus coat protein" evidence="4">
    <location>
        <begin position="1326"/>
        <end position="1456"/>
    </location>
</feature>
<dbReference type="Pfam" id="PF03688">
    <property type="entry name" value="Nepo_coat_C"/>
    <property type="match status" value="1"/>
</dbReference>
<dbReference type="KEGG" id="vg:37619103"/>
<evidence type="ECO:0000259" key="6">
    <source>
        <dbReference type="Pfam" id="PF03689"/>
    </source>
</evidence>
<feature type="domain" description="Nepovirus coat protein C-terminal" evidence="5">
    <location>
        <begin position="1466"/>
        <end position="1626"/>
    </location>
</feature>
<sequence length="1631" mass="179232">MMTYDPDFAERMISAMKTDPKGFMAFVEKTKAAYAKGGLEATWAVVPPTVTEPLPKVQVPFVSRATVLRGIVERAIQLASTKICSSVLFQRRVGRAIWALAEGVVKYATLLGVRAALAMEEASQWVPICSSGSYSNVVSSNSPFCTSNWGVPPPSSKMAVVVSATTQIPALQEQVEMIPPMGFVTFKSQGAETPKNDALKALQIPAHQEQVEMIPPMGFVTFKSQGAETPKNDALKALQIPAHQEQVAVAPPTELVVLKPQEVETSKSGTLKVSQIPVLQEQVVMAPPIELVVLKPQEVETSRIDAPKALDVVPPMAFGNSVSIQDETWGPEEAYLPFEIPISKANLCGPCIHVVGLPTTPLSGWSSFCGFENPPLPVTDKECFSLYSACIALAMQVELSLDNCPAFDFCGWDEPSLSFIPTAPSLEAYASFSYSFTPDFQEYYKNFLFCGPFENPSFYEGPIGPLSFGATIMASHSLDHDCDLSFSSLSATAGILHSSIEVSAKLGSWPKRDFSHSPALLMKGESFCGFKSLPWPITTKDFDLLMGALDALHETPQQGTWPCGGTTSFNPSYTPRFKRGDENYSLPSNWKGKYSASNEALDRIYTRISEWGVRVNPKSGHFIACKGACCIPRCVSYEHGWICGQDVLYAHDCWICAIEALNATGKQDRKERKLFAALLEHTSIVGSAEIVKEPVPEKPSGGFLGCFYATKHEVAPKKNSLSTIATLFAAPALAFIHSEREEAETSAKLQDKADEEHDKYWSSVESVKSKLKAKKGKKVPNSAEGMLGDKKTKLVERDVFAKVVHGSTMDRLKNRFISDGSMILTDQTFPLKDEEVRLGSTVGCPIYTRLPTFTEKELRKLTDKWEMSNTGVVALDMAIQSHVPEGTPMVAFATIMDGRTDDPHVAAQCGSYFDLGRGRCQALSLPLVNFNLNDLCKRLGNDDPELYLATYFNDLLGYRPGELVFTYGSSELLEHKPDAYTNKSLCKDTWDDILKRNVQKGNRIVKGFNVIDSISQDYEQEIPDFGDVNFNTKPRSIVAPTKAFTAKGVKEHSDPSTLRRSFSLARTQFGRVPTRNPTPFGGLAMGQAKHDPMPSNLDSKSMFEAPRHSTTCSGLESPYEIAISETYNVPKDAREGTHIGTIDFYTSIASQHKMPYQKWLGLGLIDAEVMLNIYCGGNPFLGTTIGIVYDFYNKLDIATTLGGKLPRILGNCLPQTLHPMALGGFGSYKVNMSQYLGHSLFVSAKSFADPRFHLYIYDDNTTEASAEWRCTVEILVRRCSEERENFNIPILTIPCSNFNSFINLDLFKGFGTIPLGKDPAIMPIGLDFAVAKEYATGKTCLGTTQAIFRCFLGVGGTLEGQLIRTSTIMVSCNVRILIWYGLSLPTLQETGSIPHEDLDFSRSDGTFRLKIQSPFARIANRTIDARLLVYPLGGPIATKGCNAPFSFAIYVKGIHFDEAVQPLLFPDREYHWFQLDSFAKGALTIPLPNHICDFALDKQKVATVHLRSNPLSAIFGSCGFFKGNLTMIFRWTMERKISDGGSAIWIARCYGTTDSHEVLESQISNVYTPGEIRLELNTGDFSGANIPGGTTSPKQFPLIWIADGASVGNIQCSVLLHSGFAFYGRSCLAIK</sequence>
<comment type="subcellular location">
    <subcellularLocation>
        <location evidence="1">Virion</location>
    </subcellularLocation>
</comment>
<protein>
    <submittedName>
        <fullName evidence="7">Polyprotein</fullName>
    </submittedName>
</protein>
<proteinExistence type="predicted"/>
<dbReference type="Pfam" id="PF03689">
    <property type="entry name" value="Nepo_coat_N"/>
    <property type="match status" value="1"/>
</dbReference>
<dbReference type="EMBL" id="AB649297">
    <property type="protein sequence ID" value="BAL04701.1"/>
    <property type="molecule type" value="Genomic_RNA"/>
</dbReference>
<dbReference type="GeneID" id="37619103"/>
<dbReference type="Pfam" id="PF03391">
    <property type="entry name" value="Nepo_coat"/>
    <property type="match status" value="1"/>
</dbReference>
<keyword evidence="3" id="KW-0946">Virion</keyword>
<keyword evidence="8" id="KW-1185">Reference proteome</keyword>
<dbReference type="GO" id="GO:0005198">
    <property type="term" value="F:structural molecule activity"/>
    <property type="evidence" value="ECO:0007669"/>
    <property type="project" value="InterPro"/>
</dbReference>